<organism evidence="1 2">
    <name type="scientific">Echinimonas agarilytica</name>
    <dbReference type="NCBI Taxonomy" id="1215918"/>
    <lineage>
        <taxon>Bacteria</taxon>
        <taxon>Pseudomonadati</taxon>
        <taxon>Pseudomonadota</taxon>
        <taxon>Gammaproteobacteria</taxon>
        <taxon>Alteromonadales</taxon>
        <taxon>Echinimonadaceae</taxon>
        <taxon>Echinimonas</taxon>
    </lineage>
</organism>
<comment type="caution">
    <text evidence="1">The sequence shown here is derived from an EMBL/GenBank/DDBJ whole genome shotgun (WGS) entry which is preliminary data.</text>
</comment>
<name>A0AA42B6H9_9GAMM</name>
<dbReference type="AlphaFoldDB" id="A0AA42B6H9"/>
<gene>
    <name evidence="1" type="ORF">NAF29_03835</name>
</gene>
<accession>A0AA42B6H9</accession>
<keyword evidence="2" id="KW-1185">Reference proteome</keyword>
<dbReference type="SUPFAM" id="SSF75011">
    <property type="entry name" value="3-carboxy-cis,cis-mucoante lactonizing enzyme"/>
    <property type="match status" value="1"/>
</dbReference>
<evidence type="ECO:0000313" key="1">
    <source>
        <dbReference type="EMBL" id="MCM2678805.1"/>
    </source>
</evidence>
<dbReference type="Proteomes" id="UP001165393">
    <property type="component" value="Unassembled WGS sequence"/>
</dbReference>
<proteinExistence type="predicted"/>
<evidence type="ECO:0000313" key="2">
    <source>
        <dbReference type="Proteomes" id="UP001165393"/>
    </source>
</evidence>
<dbReference type="EMBL" id="JAMQGP010000001">
    <property type="protein sequence ID" value="MCM2678805.1"/>
    <property type="molecule type" value="Genomic_DNA"/>
</dbReference>
<dbReference type="RefSeq" id="WP_251260157.1">
    <property type="nucleotide sequence ID" value="NZ_JAMQGP010000001.1"/>
</dbReference>
<sequence>MTMWSSCGWTAEWALADYGITEQMSLPKAVQETSGLACVNDRLFTVNDSGHPAIIYEINARGDVLAGYKSQANNNDWEAMTAFNDFLYVADIGNNSGLVKQYSIYRHDLLDMSLVKPSLYRQVRFEYTDYPTESLAMMSHDYDAESLAFNGNKLVVFSKSWQSNVARVYEINLVQPDQKATPVTTIDDLPGMITGAHYDEASKRYVVVGYNSNGLPSLKPFMALLSDEYKVLELKSLKGFGQVEAVCLDFEGSLWFSQERALFKPALLVKMMR</sequence>
<reference evidence="1 2" key="1">
    <citation type="journal article" date="2013" name="Antonie Van Leeuwenhoek">
        <title>Echinimonas agarilytica gen. nov., sp. nov., a new gammaproteobacterium isolated from the sea urchin Strongylocentrotus intermedius.</title>
        <authorList>
            <person name="Nedashkovskaya O.I."/>
            <person name="Stenkova A.M."/>
            <person name="Zhukova N.V."/>
            <person name="Van Trappen S."/>
            <person name="Lee J.S."/>
            <person name="Kim S.B."/>
        </authorList>
    </citation>
    <scope>NUCLEOTIDE SEQUENCE [LARGE SCALE GENOMIC DNA]</scope>
    <source>
        <strain evidence="1 2">KMM 6351</strain>
    </source>
</reference>
<protein>
    <submittedName>
        <fullName evidence="1">SdiA-regulated domain-containing protein</fullName>
    </submittedName>
</protein>